<dbReference type="InterPro" id="IPR036291">
    <property type="entry name" value="NAD(P)-bd_dom_sf"/>
</dbReference>
<dbReference type="InterPro" id="IPR005886">
    <property type="entry name" value="UDP_G4E"/>
</dbReference>
<dbReference type="GO" id="GO:0003978">
    <property type="term" value="F:UDP-glucose 4-epimerase activity"/>
    <property type="evidence" value="ECO:0007669"/>
    <property type="project" value="UniProtKB-EC"/>
</dbReference>
<keyword evidence="14" id="KW-1185">Reference proteome</keyword>
<comment type="similarity">
    <text evidence="4">Belongs to the NAD(P)-dependent epimerase/dehydratase family.</text>
</comment>
<evidence type="ECO:0000256" key="8">
    <source>
        <dbReference type="ARBA" id="ARBA00023235"/>
    </source>
</evidence>
<dbReference type="Proteomes" id="UP001142372">
    <property type="component" value="Unassembled WGS sequence"/>
</dbReference>
<dbReference type="NCBIfam" id="TIGR01179">
    <property type="entry name" value="galE"/>
    <property type="match status" value="1"/>
</dbReference>
<keyword evidence="7" id="KW-0520">NAD</keyword>
<evidence type="ECO:0000256" key="4">
    <source>
        <dbReference type="ARBA" id="ARBA00007637"/>
    </source>
</evidence>
<evidence type="ECO:0000256" key="2">
    <source>
        <dbReference type="ARBA" id="ARBA00001911"/>
    </source>
</evidence>
<dbReference type="EMBL" id="BSEN01000004">
    <property type="protein sequence ID" value="GLJ75574.1"/>
    <property type="molecule type" value="Genomic_DNA"/>
</dbReference>
<gene>
    <name evidence="13" type="ORF">GCM10017584_11480</name>
</gene>
<evidence type="ECO:0000256" key="3">
    <source>
        <dbReference type="ARBA" id="ARBA00004947"/>
    </source>
</evidence>
<dbReference type="Gene3D" id="3.40.50.720">
    <property type="entry name" value="NAD(P)-binding Rossmann-like Domain"/>
    <property type="match status" value="1"/>
</dbReference>
<proteinExistence type="inferred from homology"/>
<dbReference type="PANTHER" id="PTHR43725:SF53">
    <property type="entry name" value="UDP-ARABINOSE 4-EPIMERASE 1"/>
    <property type="match status" value="1"/>
</dbReference>
<keyword evidence="9" id="KW-0119">Carbohydrate metabolism</keyword>
<reference evidence="13" key="2">
    <citation type="submission" date="2023-01" db="EMBL/GenBank/DDBJ databases">
        <authorList>
            <person name="Sun Q."/>
            <person name="Evtushenko L."/>
        </authorList>
    </citation>
    <scope>NUCLEOTIDE SEQUENCE</scope>
    <source>
        <strain evidence="13">VKM Ac-1401</strain>
    </source>
</reference>
<dbReference type="RefSeq" id="WP_271176259.1">
    <property type="nucleotide sequence ID" value="NZ_BAAAJO010000004.1"/>
</dbReference>
<feature type="domain" description="NAD-dependent epimerase/dehydratase" evidence="12">
    <location>
        <begin position="3"/>
        <end position="251"/>
    </location>
</feature>
<dbReference type="EC" id="5.1.3.2" evidence="5"/>
<evidence type="ECO:0000256" key="11">
    <source>
        <dbReference type="ARBA" id="ARBA00033067"/>
    </source>
</evidence>
<dbReference type="Pfam" id="PF01370">
    <property type="entry name" value="Epimerase"/>
    <property type="match status" value="1"/>
</dbReference>
<evidence type="ECO:0000259" key="12">
    <source>
        <dbReference type="Pfam" id="PF01370"/>
    </source>
</evidence>
<keyword evidence="8" id="KW-0413">Isomerase</keyword>
<dbReference type="SUPFAM" id="SSF51735">
    <property type="entry name" value="NAD(P)-binding Rossmann-fold domains"/>
    <property type="match status" value="1"/>
</dbReference>
<evidence type="ECO:0000256" key="1">
    <source>
        <dbReference type="ARBA" id="ARBA00000083"/>
    </source>
</evidence>
<dbReference type="InterPro" id="IPR001509">
    <property type="entry name" value="Epimerase_deHydtase"/>
</dbReference>
<evidence type="ECO:0000256" key="6">
    <source>
        <dbReference type="ARBA" id="ARBA00018569"/>
    </source>
</evidence>
<accession>A0A9W6H7Z6</accession>
<evidence type="ECO:0000313" key="14">
    <source>
        <dbReference type="Proteomes" id="UP001142372"/>
    </source>
</evidence>
<sequence>MRILVTGGAGYIGAHVVRLLRRRGDHVVIVDDLATGDAGRVPDVRIEQLDLSEPSSVSRVASLLADEKIEAVLHFAARKQVFESVQRPAWYFQQNVAGLANLLLAMEDASVTRLVFSSSAAVYGSATGNAIPEDADAVPVNPYGETKLVGEQLVRDAATAFGLSAVSLRYFNVAGTGWPELADRAVLNLVPMVIERIENGLPPLIFGDDYDTADGTCVRDYVHVLDLAEAHLAAVDRTAADEPGHTVFNVGTGEGTSVRAMVEAILAVSGSALRPETAPRRHGDAGIVVASPAKIERELGWRASRGLDEIVTSAWDAHASRSALA</sequence>
<comment type="cofactor">
    <cofactor evidence="2">
        <name>NAD(+)</name>
        <dbReference type="ChEBI" id="CHEBI:57540"/>
    </cofactor>
</comment>
<evidence type="ECO:0000256" key="9">
    <source>
        <dbReference type="ARBA" id="ARBA00023277"/>
    </source>
</evidence>
<dbReference type="AlphaFoldDB" id="A0A9W6H7Z6"/>
<comment type="pathway">
    <text evidence="3">Carbohydrate metabolism; galactose metabolism.</text>
</comment>
<evidence type="ECO:0000256" key="7">
    <source>
        <dbReference type="ARBA" id="ARBA00023027"/>
    </source>
</evidence>
<protein>
    <recommendedName>
        <fullName evidence="6">UDP-glucose 4-epimerase</fullName>
        <ecNumber evidence="5">5.1.3.2</ecNumber>
    </recommendedName>
    <alternativeName>
        <fullName evidence="11">Galactowaldenase</fullName>
    </alternativeName>
    <alternativeName>
        <fullName evidence="10">UDP-galactose 4-epimerase</fullName>
    </alternativeName>
</protein>
<name>A0A9W6H7Z6_9MICO</name>
<dbReference type="GO" id="GO:0033499">
    <property type="term" value="P:galactose catabolic process via UDP-galactose, Leloir pathway"/>
    <property type="evidence" value="ECO:0007669"/>
    <property type="project" value="TreeGrafter"/>
</dbReference>
<evidence type="ECO:0000256" key="5">
    <source>
        <dbReference type="ARBA" id="ARBA00013189"/>
    </source>
</evidence>
<comment type="catalytic activity">
    <reaction evidence="1">
        <text>UDP-alpha-D-glucose = UDP-alpha-D-galactose</text>
        <dbReference type="Rhea" id="RHEA:22168"/>
        <dbReference type="ChEBI" id="CHEBI:58885"/>
        <dbReference type="ChEBI" id="CHEBI:66914"/>
        <dbReference type="EC" id="5.1.3.2"/>
    </reaction>
</comment>
<dbReference type="PANTHER" id="PTHR43725">
    <property type="entry name" value="UDP-GLUCOSE 4-EPIMERASE"/>
    <property type="match status" value="1"/>
</dbReference>
<reference evidence="13" key="1">
    <citation type="journal article" date="2014" name="Int. J. Syst. Evol. Microbiol.">
        <title>Complete genome sequence of Corynebacterium casei LMG S-19264T (=DSM 44701T), isolated from a smear-ripened cheese.</title>
        <authorList>
            <consortium name="US DOE Joint Genome Institute (JGI-PGF)"/>
            <person name="Walter F."/>
            <person name="Albersmeier A."/>
            <person name="Kalinowski J."/>
            <person name="Ruckert C."/>
        </authorList>
    </citation>
    <scope>NUCLEOTIDE SEQUENCE</scope>
    <source>
        <strain evidence="13">VKM Ac-1401</strain>
    </source>
</reference>
<evidence type="ECO:0000313" key="13">
    <source>
        <dbReference type="EMBL" id="GLJ75574.1"/>
    </source>
</evidence>
<dbReference type="Gene3D" id="3.90.25.10">
    <property type="entry name" value="UDP-galactose 4-epimerase, domain 1"/>
    <property type="match status" value="1"/>
</dbReference>
<organism evidence="13 14">
    <name type="scientific">Leifsonia poae</name>
    <dbReference type="NCBI Taxonomy" id="110933"/>
    <lineage>
        <taxon>Bacteria</taxon>
        <taxon>Bacillati</taxon>
        <taxon>Actinomycetota</taxon>
        <taxon>Actinomycetes</taxon>
        <taxon>Micrococcales</taxon>
        <taxon>Microbacteriaceae</taxon>
        <taxon>Leifsonia</taxon>
    </lineage>
</organism>
<evidence type="ECO:0000256" key="10">
    <source>
        <dbReference type="ARBA" id="ARBA00031367"/>
    </source>
</evidence>
<comment type="caution">
    <text evidence="13">The sequence shown here is derived from an EMBL/GenBank/DDBJ whole genome shotgun (WGS) entry which is preliminary data.</text>
</comment>